<dbReference type="Gene3D" id="1.20.1440.60">
    <property type="entry name" value="23S rRNA-intervening sequence"/>
    <property type="match status" value="1"/>
</dbReference>
<reference evidence="1 2" key="1">
    <citation type="submission" date="2007-01" db="EMBL/GenBank/DDBJ databases">
        <authorList>
            <person name="Haygood M."/>
            <person name="Podell S."/>
            <person name="Anderson C."/>
            <person name="Hopkinson B."/>
            <person name="Roe K."/>
            <person name="Barbeau K."/>
            <person name="Gaasterland T."/>
            <person name="Ferriera S."/>
            <person name="Johnson J."/>
            <person name="Kravitz S."/>
            <person name="Beeson K."/>
            <person name="Sutton G."/>
            <person name="Rogers Y.-H."/>
            <person name="Friedman R."/>
            <person name="Frazier M."/>
            <person name="Venter J.C."/>
        </authorList>
    </citation>
    <scope>NUCLEOTIDE SEQUENCE [LARGE SCALE GENOMIC DNA]</scope>
    <source>
        <strain evidence="1 2">ATCC 23134</strain>
    </source>
</reference>
<accession>A1ZF67</accession>
<name>A1ZF67_MICM2</name>
<sequence>MNKRQITFKLLANKARYLAVHIVALHQDLTLNHKEFYLSQKLIENGTIIGEKITEMSSLSSTEAILQHISQVLDYLHKTHYWLNLLFESGRVSESDYDLVHQELAQLEQIIQENFTIT</sequence>
<dbReference type="SUPFAM" id="SSF158446">
    <property type="entry name" value="IVS-encoded protein-like"/>
    <property type="match status" value="1"/>
</dbReference>
<dbReference type="RefSeq" id="WP_002694326.1">
    <property type="nucleotide sequence ID" value="NZ_AAWS01000004.1"/>
</dbReference>
<evidence type="ECO:0000313" key="1">
    <source>
        <dbReference type="EMBL" id="EAY31169.1"/>
    </source>
</evidence>
<dbReference type="NCBIfam" id="TIGR02436">
    <property type="entry name" value="four helix bundle protein"/>
    <property type="match status" value="1"/>
</dbReference>
<dbReference type="EMBL" id="AAWS01000004">
    <property type="protein sequence ID" value="EAY31169.1"/>
    <property type="molecule type" value="Genomic_DNA"/>
</dbReference>
<evidence type="ECO:0000313" key="2">
    <source>
        <dbReference type="Proteomes" id="UP000004095"/>
    </source>
</evidence>
<comment type="caution">
    <text evidence="1">The sequence shown here is derived from an EMBL/GenBank/DDBJ whole genome shotgun (WGS) entry which is preliminary data.</text>
</comment>
<dbReference type="InterPro" id="IPR012657">
    <property type="entry name" value="23S_rRNA-intervening_sequence"/>
</dbReference>
<dbReference type="Proteomes" id="UP000004095">
    <property type="component" value="Unassembled WGS sequence"/>
</dbReference>
<keyword evidence="2" id="KW-1185">Reference proteome</keyword>
<dbReference type="AlphaFoldDB" id="A1ZF67"/>
<protein>
    <recommendedName>
        <fullName evidence="3">Four helix bundle protein</fullName>
    </recommendedName>
</protein>
<gene>
    <name evidence="1" type="ORF">M23134_07579</name>
</gene>
<organism evidence="1 2">
    <name type="scientific">Microscilla marina ATCC 23134</name>
    <dbReference type="NCBI Taxonomy" id="313606"/>
    <lineage>
        <taxon>Bacteria</taxon>
        <taxon>Pseudomonadati</taxon>
        <taxon>Bacteroidota</taxon>
        <taxon>Cytophagia</taxon>
        <taxon>Cytophagales</taxon>
        <taxon>Microscillaceae</taxon>
        <taxon>Microscilla</taxon>
    </lineage>
</organism>
<evidence type="ECO:0008006" key="3">
    <source>
        <dbReference type="Google" id="ProtNLM"/>
    </source>
</evidence>
<proteinExistence type="predicted"/>
<dbReference type="InterPro" id="IPR036583">
    <property type="entry name" value="23S_rRNA_IVS_sf"/>
</dbReference>